<reference evidence="1 2" key="1">
    <citation type="journal article" date="2014" name="PLoS ONE">
        <title>Global Analysis of Gene Expression Profiles in Physic Nut (Jatropha curcas L.) Seedlings Exposed to Salt Stress.</title>
        <authorList>
            <person name="Zhang L."/>
            <person name="Zhang C."/>
            <person name="Wu P."/>
            <person name="Chen Y."/>
            <person name="Li M."/>
            <person name="Jiang H."/>
            <person name="Wu G."/>
        </authorList>
    </citation>
    <scope>NUCLEOTIDE SEQUENCE [LARGE SCALE GENOMIC DNA]</scope>
    <source>
        <strain evidence="2">cv. GZQX0401</strain>
        <tissue evidence="1">Young leaves</tissue>
    </source>
</reference>
<dbReference type="Proteomes" id="UP000027138">
    <property type="component" value="Unassembled WGS sequence"/>
</dbReference>
<protein>
    <submittedName>
        <fullName evidence="1">Uncharacterized protein</fullName>
    </submittedName>
</protein>
<keyword evidence="2" id="KW-1185">Reference proteome</keyword>
<sequence length="128" mass="14398">MTCHTTCYPPSPFSWSRISQLLRWQQQRDKRVRRVLNFGASNTVVVVGKPEHGPGASFSFILDCIDWTAQGMLETHLVSPYQMSPPGCTHVFIDDYNEMCQLYEVAPQFSGGEALGRACICETLPRIS</sequence>
<dbReference type="EMBL" id="KK914342">
    <property type="protein sequence ID" value="KDP39808.1"/>
    <property type="molecule type" value="Genomic_DNA"/>
</dbReference>
<organism evidence="1 2">
    <name type="scientific">Jatropha curcas</name>
    <name type="common">Barbados nut</name>
    <dbReference type="NCBI Taxonomy" id="180498"/>
    <lineage>
        <taxon>Eukaryota</taxon>
        <taxon>Viridiplantae</taxon>
        <taxon>Streptophyta</taxon>
        <taxon>Embryophyta</taxon>
        <taxon>Tracheophyta</taxon>
        <taxon>Spermatophyta</taxon>
        <taxon>Magnoliopsida</taxon>
        <taxon>eudicotyledons</taxon>
        <taxon>Gunneridae</taxon>
        <taxon>Pentapetalae</taxon>
        <taxon>rosids</taxon>
        <taxon>fabids</taxon>
        <taxon>Malpighiales</taxon>
        <taxon>Euphorbiaceae</taxon>
        <taxon>Crotonoideae</taxon>
        <taxon>Jatropheae</taxon>
        <taxon>Jatropha</taxon>
    </lineage>
</organism>
<proteinExistence type="predicted"/>
<evidence type="ECO:0000313" key="2">
    <source>
        <dbReference type="Proteomes" id="UP000027138"/>
    </source>
</evidence>
<gene>
    <name evidence="1" type="ORF">JCGZ_04907</name>
</gene>
<name>A0A067KXX4_JATCU</name>
<dbReference type="AlphaFoldDB" id="A0A067KXX4"/>
<evidence type="ECO:0000313" key="1">
    <source>
        <dbReference type="EMBL" id="KDP39808.1"/>
    </source>
</evidence>
<accession>A0A067KXX4</accession>